<protein>
    <submittedName>
        <fullName evidence="2">DUF3617 family protein</fullName>
    </submittedName>
</protein>
<evidence type="ECO:0000313" key="3">
    <source>
        <dbReference type="Proteomes" id="UP000501600"/>
    </source>
</evidence>
<dbReference type="PROSITE" id="PS51257">
    <property type="entry name" value="PROKAR_LIPOPROTEIN"/>
    <property type="match status" value="1"/>
</dbReference>
<dbReference type="InterPro" id="IPR022061">
    <property type="entry name" value="DUF3617"/>
</dbReference>
<keyword evidence="1" id="KW-0732">Signal</keyword>
<dbReference type="KEGG" id="phao:HF685_06095"/>
<keyword evidence="3" id="KW-1185">Reference proteome</keyword>
<evidence type="ECO:0000256" key="1">
    <source>
        <dbReference type="SAM" id="SignalP"/>
    </source>
</evidence>
<gene>
    <name evidence="2" type="ORF">HF685_06095</name>
</gene>
<feature type="signal peptide" evidence="1">
    <location>
        <begin position="1"/>
        <end position="17"/>
    </location>
</feature>
<dbReference type="EMBL" id="CP051217">
    <property type="protein sequence ID" value="QJB68898.1"/>
    <property type="molecule type" value="Genomic_DNA"/>
</dbReference>
<name>A0A6H2DL23_9SPHN</name>
<dbReference type="Pfam" id="PF12276">
    <property type="entry name" value="DUF3617"/>
    <property type="match status" value="1"/>
</dbReference>
<reference evidence="2 3" key="1">
    <citation type="submission" date="2020-04" db="EMBL/GenBank/DDBJ databases">
        <title>Genome sequence for Sphingorhabdus sp. strain M1.</title>
        <authorList>
            <person name="Park S.-J."/>
        </authorList>
    </citation>
    <scope>NUCLEOTIDE SEQUENCE [LARGE SCALE GENOMIC DNA]</scope>
    <source>
        <strain evidence="2 3">JK6</strain>
    </source>
</reference>
<dbReference type="Proteomes" id="UP000501600">
    <property type="component" value="Chromosome"/>
</dbReference>
<organism evidence="2 3">
    <name type="scientific">Parasphingorhabdus halotolerans</name>
    <dbReference type="NCBI Taxonomy" id="2725558"/>
    <lineage>
        <taxon>Bacteria</taxon>
        <taxon>Pseudomonadati</taxon>
        <taxon>Pseudomonadota</taxon>
        <taxon>Alphaproteobacteria</taxon>
        <taxon>Sphingomonadales</taxon>
        <taxon>Sphingomonadaceae</taxon>
        <taxon>Parasphingorhabdus</taxon>
    </lineage>
</organism>
<sequence length="168" mass="17238">MLKFPLVLTLCAVSLLAGCSGGSDGSPVEGQYQQTVKITELDFPGITGDAKAETITQMEQAAGGGTGGLFCMKGNDGGEQWKQASSQMAQVLGGQCETLKDEGSTTSINLEMKCSGTAKGDIAISMTGQAHAQGYDSSMAFDIVDPNSDETAKLAMDIGAKRVGDCPG</sequence>
<evidence type="ECO:0000313" key="2">
    <source>
        <dbReference type="EMBL" id="QJB68898.1"/>
    </source>
</evidence>
<proteinExistence type="predicted"/>
<feature type="chain" id="PRO_5026060933" evidence="1">
    <location>
        <begin position="18"/>
        <end position="168"/>
    </location>
</feature>
<dbReference type="AlphaFoldDB" id="A0A6H2DL23"/>
<accession>A0A6H2DL23</accession>
<dbReference type="RefSeq" id="WP_168818740.1">
    <property type="nucleotide sequence ID" value="NZ_CP051217.1"/>
</dbReference>